<evidence type="ECO:0000313" key="3">
    <source>
        <dbReference type="Proteomes" id="UP000218418"/>
    </source>
</evidence>
<reference evidence="2 3" key="1">
    <citation type="submission" date="2017-06" db="EMBL/GenBank/DDBJ databases">
        <title>Genome sequencing of cyanobaciteial culture collection at National Institute for Environmental Studies (NIES).</title>
        <authorList>
            <person name="Hirose Y."/>
            <person name="Shimura Y."/>
            <person name="Fujisawa T."/>
            <person name="Nakamura Y."/>
            <person name="Kawachi M."/>
        </authorList>
    </citation>
    <scope>NUCLEOTIDE SEQUENCE [LARGE SCALE GENOMIC DNA]</scope>
    <source>
        <strain evidence="2 3">NIES-267</strain>
    </source>
</reference>
<dbReference type="GO" id="GO:0009307">
    <property type="term" value="P:DNA restriction-modification system"/>
    <property type="evidence" value="ECO:0007669"/>
    <property type="project" value="UniProtKB-KW"/>
</dbReference>
<gene>
    <name evidence="2" type="ORF">NIES267_40240</name>
</gene>
<dbReference type="EMBL" id="AP018227">
    <property type="protein sequence ID" value="BAY84528.1"/>
    <property type="molecule type" value="Genomic_DNA"/>
</dbReference>
<accession>A0A1Z4LTZ0</accession>
<evidence type="ECO:0000259" key="1">
    <source>
        <dbReference type="Pfam" id="PF04313"/>
    </source>
</evidence>
<name>A0A1Z4LTZ0_9CYAN</name>
<dbReference type="GO" id="GO:0009035">
    <property type="term" value="F:type I site-specific deoxyribonuclease activity"/>
    <property type="evidence" value="ECO:0007669"/>
    <property type="project" value="UniProtKB-EC"/>
</dbReference>
<dbReference type="GO" id="GO:0005524">
    <property type="term" value="F:ATP binding"/>
    <property type="evidence" value="ECO:0007669"/>
    <property type="project" value="UniProtKB-KW"/>
</dbReference>
<dbReference type="Pfam" id="PF04313">
    <property type="entry name" value="HSDR_N"/>
    <property type="match status" value="1"/>
</dbReference>
<proteinExistence type="predicted"/>
<keyword evidence="3" id="KW-1185">Reference proteome</keyword>
<sequence>MTTNIAIAENITTLRQVEEKLGLKLSNERQFFTEWMTDLPPLSEAEEIRLEQVRQNYLYQIGDGSLLEETVKMVVLSPLLELAGFYQSPYRFKTEVSVEIEALGDKEEILRGRIDALVLQGKLWIVLIESKKTTFDLELAIPQTLAYMAAHPKPEQPLYGMITNGSSHLFVKTLGKQYGVSDLFSTRSQYRNNLNEVLKILKYLGRIITAS</sequence>
<dbReference type="Proteomes" id="UP000218418">
    <property type="component" value="Chromosome"/>
</dbReference>
<protein>
    <recommendedName>
        <fullName evidence="1">Restriction endonuclease type I HsdR N-terminal domain-containing protein</fullName>
    </recommendedName>
</protein>
<feature type="domain" description="Restriction endonuclease type I HsdR N-terminal" evidence="1">
    <location>
        <begin position="50"/>
        <end position="176"/>
    </location>
</feature>
<dbReference type="GO" id="GO:0003677">
    <property type="term" value="F:DNA binding"/>
    <property type="evidence" value="ECO:0007669"/>
    <property type="project" value="UniProtKB-KW"/>
</dbReference>
<dbReference type="OrthoDB" id="511707at2"/>
<evidence type="ECO:0000313" key="2">
    <source>
        <dbReference type="EMBL" id="BAY84528.1"/>
    </source>
</evidence>
<organism evidence="2 3">
    <name type="scientific">Calothrix parasitica NIES-267</name>
    <dbReference type="NCBI Taxonomy" id="1973488"/>
    <lineage>
        <taxon>Bacteria</taxon>
        <taxon>Bacillati</taxon>
        <taxon>Cyanobacteriota</taxon>
        <taxon>Cyanophyceae</taxon>
        <taxon>Nostocales</taxon>
        <taxon>Calotrichaceae</taxon>
        <taxon>Calothrix</taxon>
    </lineage>
</organism>
<dbReference type="AlphaFoldDB" id="A0A1Z4LTZ0"/>
<dbReference type="InterPro" id="IPR007409">
    <property type="entry name" value="Restrct_endonuc_type1_HsdR_N"/>
</dbReference>